<dbReference type="Proteomes" id="UP000635665">
    <property type="component" value="Unassembled WGS sequence"/>
</dbReference>
<dbReference type="RefSeq" id="WP_198637652.1">
    <property type="nucleotide sequence ID" value="NZ_JAEHNY010000001.1"/>
</dbReference>
<evidence type="ECO:0000256" key="1">
    <source>
        <dbReference type="ARBA" id="ARBA00022723"/>
    </source>
</evidence>
<keyword evidence="3" id="KW-0732">Signal</keyword>
<evidence type="ECO:0000256" key="3">
    <source>
        <dbReference type="SAM" id="SignalP"/>
    </source>
</evidence>
<evidence type="ECO:0000313" key="5">
    <source>
        <dbReference type="EMBL" id="MBI6118785.1"/>
    </source>
</evidence>
<dbReference type="InterPro" id="IPR050248">
    <property type="entry name" value="Polysacc_deacetylase_ArnD"/>
</dbReference>
<name>A0ABS0TCM9_9FLAO</name>
<keyword evidence="2" id="KW-0378">Hydrolase</keyword>
<dbReference type="EMBL" id="JAEHNY010000001">
    <property type="protein sequence ID" value="MBI6118785.1"/>
    <property type="molecule type" value="Genomic_DNA"/>
</dbReference>
<sequence length="315" mass="37635">MNIKHIRIIVLIFMSFPIHAQTNISITIDDVPNTRNFKKNNYQSVLLQKLDSLRIPIAIFINEKLIYKTDSVNKNFELLNNWIQRDYVTAGNHSFSHSRYSDIGYPFFKLDIEKGEGITRELTKVYNKPLQYFRFPYNDLGKDTTQHKQIGAFLKKKKYISTPFTVESSDWMFNYVYEHYLEKSDLESAAQIGKLYVNKTIEYFQFFDSLSTRLYGRKINQIYLCHDNLINENYLPEIIDKLKQQGNNLVTLEKSLEDKVYEQESHYYKKGGISWLYRWIPTENKRMYWMKNEPNMDRIINLYNRLVNQAKANNK</sequence>
<protein>
    <submittedName>
        <fullName evidence="5">Polysaccharide deacetylase family protein</fullName>
    </submittedName>
</protein>
<feature type="domain" description="NodB homology" evidence="4">
    <location>
        <begin position="23"/>
        <end position="146"/>
    </location>
</feature>
<gene>
    <name evidence="5" type="ORF">I6U50_01970</name>
</gene>
<feature type="chain" id="PRO_5046030447" evidence="3">
    <location>
        <begin position="21"/>
        <end position="315"/>
    </location>
</feature>
<dbReference type="PANTHER" id="PTHR10587:SF133">
    <property type="entry name" value="CHITIN DEACETYLASE 1-RELATED"/>
    <property type="match status" value="1"/>
</dbReference>
<dbReference type="Gene3D" id="3.20.20.370">
    <property type="entry name" value="Glycoside hydrolase/deacetylase"/>
    <property type="match status" value="1"/>
</dbReference>
<keyword evidence="6" id="KW-1185">Reference proteome</keyword>
<dbReference type="PANTHER" id="PTHR10587">
    <property type="entry name" value="GLYCOSYL TRANSFERASE-RELATED"/>
    <property type="match status" value="1"/>
</dbReference>
<evidence type="ECO:0000256" key="2">
    <source>
        <dbReference type="ARBA" id="ARBA00022801"/>
    </source>
</evidence>
<comment type="caution">
    <text evidence="5">The sequence shown here is derived from an EMBL/GenBank/DDBJ whole genome shotgun (WGS) entry which is preliminary data.</text>
</comment>
<keyword evidence="1" id="KW-0479">Metal-binding</keyword>
<dbReference type="InterPro" id="IPR011330">
    <property type="entry name" value="Glyco_hydro/deAcase_b/a-brl"/>
</dbReference>
<dbReference type="Pfam" id="PF01522">
    <property type="entry name" value="Polysacc_deac_1"/>
    <property type="match status" value="1"/>
</dbReference>
<reference evidence="5 6" key="1">
    <citation type="submission" date="2020-12" db="EMBL/GenBank/DDBJ databases">
        <title>Salegentibacter orientalis sp. nov., isolated from costal sediment.</title>
        <authorList>
            <person name="Lian F.-B."/>
        </authorList>
    </citation>
    <scope>NUCLEOTIDE SEQUENCE [LARGE SCALE GENOMIC DNA]</scope>
    <source>
        <strain evidence="5 6">F60176</strain>
    </source>
</reference>
<dbReference type="SUPFAM" id="SSF88713">
    <property type="entry name" value="Glycoside hydrolase/deacetylase"/>
    <property type="match status" value="1"/>
</dbReference>
<proteinExistence type="predicted"/>
<accession>A0ABS0TCM9</accession>
<evidence type="ECO:0000259" key="4">
    <source>
        <dbReference type="Pfam" id="PF01522"/>
    </source>
</evidence>
<evidence type="ECO:0000313" key="6">
    <source>
        <dbReference type="Proteomes" id="UP000635665"/>
    </source>
</evidence>
<organism evidence="5 6">
    <name type="scientific">Salegentibacter maritimus</name>
    <dbReference type="NCBI Taxonomy" id="2794347"/>
    <lineage>
        <taxon>Bacteria</taxon>
        <taxon>Pseudomonadati</taxon>
        <taxon>Bacteroidota</taxon>
        <taxon>Flavobacteriia</taxon>
        <taxon>Flavobacteriales</taxon>
        <taxon>Flavobacteriaceae</taxon>
        <taxon>Salegentibacter</taxon>
    </lineage>
</organism>
<dbReference type="InterPro" id="IPR002509">
    <property type="entry name" value="NODB_dom"/>
</dbReference>
<feature type="signal peptide" evidence="3">
    <location>
        <begin position="1"/>
        <end position="20"/>
    </location>
</feature>